<proteinExistence type="predicted"/>
<name>A2FLL5_TRIV3</name>
<dbReference type="Proteomes" id="UP000001542">
    <property type="component" value="Unassembled WGS sequence"/>
</dbReference>
<reference evidence="2" key="2">
    <citation type="journal article" date="2007" name="Science">
        <title>Draft genome sequence of the sexually transmitted pathogen Trichomonas vaginalis.</title>
        <authorList>
            <person name="Carlton J.M."/>
            <person name="Hirt R.P."/>
            <person name="Silva J.C."/>
            <person name="Delcher A.L."/>
            <person name="Schatz M."/>
            <person name="Zhao Q."/>
            <person name="Wortman J.R."/>
            <person name="Bidwell S.L."/>
            <person name="Alsmark U.C.M."/>
            <person name="Besteiro S."/>
            <person name="Sicheritz-Ponten T."/>
            <person name="Noel C.J."/>
            <person name="Dacks J.B."/>
            <person name="Foster P.G."/>
            <person name="Simillion C."/>
            <person name="Van de Peer Y."/>
            <person name="Miranda-Saavedra D."/>
            <person name="Barton G.J."/>
            <person name="Westrop G.D."/>
            <person name="Mueller S."/>
            <person name="Dessi D."/>
            <person name="Fiori P.L."/>
            <person name="Ren Q."/>
            <person name="Paulsen I."/>
            <person name="Zhang H."/>
            <person name="Bastida-Corcuera F.D."/>
            <person name="Simoes-Barbosa A."/>
            <person name="Brown M.T."/>
            <person name="Hayes R.D."/>
            <person name="Mukherjee M."/>
            <person name="Okumura C.Y."/>
            <person name="Schneider R."/>
            <person name="Smith A.J."/>
            <person name="Vanacova S."/>
            <person name="Villalvazo M."/>
            <person name="Haas B.J."/>
            <person name="Pertea M."/>
            <person name="Feldblyum T.V."/>
            <person name="Utterback T.R."/>
            <person name="Shu C.L."/>
            <person name="Osoegawa K."/>
            <person name="de Jong P.J."/>
            <person name="Hrdy I."/>
            <person name="Horvathova L."/>
            <person name="Zubacova Z."/>
            <person name="Dolezal P."/>
            <person name="Malik S.B."/>
            <person name="Logsdon J.M. Jr."/>
            <person name="Henze K."/>
            <person name="Gupta A."/>
            <person name="Wang C.C."/>
            <person name="Dunne R.L."/>
            <person name="Upcroft J.A."/>
            <person name="Upcroft P."/>
            <person name="White O."/>
            <person name="Salzberg S.L."/>
            <person name="Tang P."/>
            <person name="Chiu C.-H."/>
            <person name="Lee Y.-S."/>
            <person name="Embley T.M."/>
            <person name="Coombs G.H."/>
            <person name="Mottram J.C."/>
            <person name="Tachezy J."/>
            <person name="Fraser-Liggett C.M."/>
            <person name="Johnson P.J."/>
        </authorList>
    </citation>
    <scope>NUCLEOTIDE SEQUENCE [LARGE SCALE GENOMIC DNA]</scope>
    <source>
        <strain evidence="2">G3</strain>
    </source>
</reference>
<dbReference type="Gene3D" id="2.30.30.140">
    <property type="match status" value="1"/>
</dbReference>
<dbReference type="KEGG" id="tva:4751916"/>
<dbReference type="Pfam" id="PF00567">
    <property type="entry name" value="TUDOR"/>
    <property type="match status" value="1"/>
</dbReference>
<dbReference type="STRING" id="5722.A2FLL5"/>
<feature type="domain" description="TNase-like" evidence="1">
    <location>
        <begin position="10"/>
        <end position="154"/>
    </location>
</feature>
<dbReference type="VEuPathDB" id="TrichDB:TVAG_479530"/>
<evidence type="ECO:0000259" key="1">
    <source>
        <dbReference type="PROSITE" id="PS50830"/>
    </source>
</evidence>
<organism evidence="2 3">
    <name type="scientific">Trichomonas vaginalis (strain ATCC PRA-98 / G3)</name>
    <dbReference type="NCBI Taxonomy" id="412133"/>
    <lineage>
        <taxon>Eukaryota</taxon>
        <taxon>Metamonada</taxon>
        <taxon>Parabasalia</taxon>
        <taxon>Trichomonadida</taxon>
        <taxon>Trichomonadidae</taxon>
        <taxon>Trichomonas</taxon>
    </lineage>
</organism>
<keyword evidence="3" id="KW-1185">Reference proteome</keyword>
<dbReference type="Pfam" id="PF00565">
    <property type="entry name" value="SNase"/>
    <property type="match status" value="1"/>
</dbReference>
<dbReference type="Gene3D" id="2.40.50.90">
    <property type="match status" value="5"/>
</dbReference>
<evidence type="ECO:0000313" key="2">
    <source>
        <dbReference type="EMBL" id="EAX94188.1"/>
    </source>
</evidence>
<dbReference type="SMART" id="SM00318">
    <property type="entry name" value="SNc"/>
    <property type="match status" value="1"/>
</dbReference>
<dbReference type="PANTHER" id="PTHR12302">
    <property type="entry name" value="EBNA2 BINDING PROTEIN P100"/>
    <property type="match status" value="1"/>
</dbReference>
<dbReference type="PANTHER" id="PTHR12302:SF2">
    <property type="entry name" value="STAPHYLOCOCCAL NUCLEASE DOMAIN-CONTAINING PROTEIN 1"/>
    <property type="match status" value="1"/>
</dbReference>
<dbReference type="GO" id="GO:0003723">
    <property type="term" value="F:RNA binding"/>
    <property type="evidence" value="ECO:0000318"/>
    <property type="project" value="GO_Central"/>
</dbReference>
<dbReference type="eggNOG" id="KOG2039">
    <property type="taxonomic scope" value="Eukaryota"/>
</dbReference>
<evidence type="ECO:0000313" key="3">
    <source>
        <dbReference type="Proteomes" id="UP000001542"/>
    </source>
</evidence>
<dbReference type="InterPro" id="IPR035437">
    <property type="entry name" value="SNase_OB-fold_sf"/>
</dbReference>
<dbReference type="RefSeq" id="XP_001307118.1">
    <property type="nucleotide sequence ID" value="XM_001307117.1"/>
</dbReference>
<gene>
    <name evidence="2" type="ORF">TVAG_479530</name>
</gene>
<accession>A2FLL5</accession>
<dbReference type="GO" id="GO:0005829">
    <property type="term" value="C:cytosol"/>
    <property type="evidence" value="ECO:0000318"/>
    <property type="project" value="GO_Central"/>
</dbReference>
<dbReference type="OrthoDB" id="10023235at2759"/>
<dbReference type="GO" id="GO:0006402">
    <property type="term" value="P:mRNA catabolic process"/>
    <property type="evidence" value="ECO:0000318"/>
    <property type="project" value="GO_Central"/>
</dbReference>
<dbReference type="InterPro" id="IPR016071">
    <property type="entry name" value="Staphylococal_nuclease_OB-fold"/>
</dbReference>
<dbReference type="GO" id="GO:0004518">
    <property type="term" value="F:nuclease activity"/>
    <property type="evidence" value="ECO:0000318"/>
    <property type="project" value="GO_Central"/>
</dbReference>
<sequence>MTDSEGPIYEWRRASVIAVLSGDTICVKYTGFETGNKVIKIAGCQAPNLSFFTSSGVDEPYGIEAWKALRSILKTKTVLLRVPEISRSSELIKVPLIGEVEVITTEVRTVHDGKDVCERLIVTGCAKRINDFDPERLKPLESQAKSKNLGIWSTSKKLECGPPNIEQIYQKTEFTAFLTDFDNNCTATLYLPEETAIVELEICGIFMPPMPPEFRNEVNRFIADLLLSEHLRVRVLQINKKKMLMGVITVNGLDFASILLQKGYAMLNEVTCFYRSDSNNLEVFEKRAINRKLGLWQTYLPLQDPPLPPEFEGTIIEIISTSKLSIRPKDQQHEVIITLNAILVPAFGVNITSEPGGYEAYEYLREQVGKTVRVEVNDTFGDINYGTVHVRQSANAEVMIQEYMVKNGLATICSSGVIKPPKGMKAIEAAAGKAPQPQQKRAISYIVPSEMQLSEFARTTGEKKKQGIISAVYSPMSFLIDVLDPNYRIQFSLKDIEAFSPEEYITEVAVDYLRTNYLNREITFVIGGTDISNGTVSGYFGMGENNADIRIDLLKNGYVRLLKDDNLKQYQKQAQDAKIGDWSRAKRLFPIPPQPPALVSVYVTKVIDPLTIAVQTKPNSMNSIRFESLDLMPNPKQGNLVLFVRNNFAYRALVKKVEGHAVTLHLIDYGFVVHGLIEELRRITDQLAGIQAIGMTMKLAFLSLFDTNQDMVVRYLHNTIGSKQALQAHVVGTASAPEVILTVGETLDTMSLQYLMIRDGAAKPGRDIPDTDHPLYGDLVKHLLEAEKTAKTSDLGFYNKKY</sequence>
<dbReference type="AlphaFoldDB" id="A2FLL5"/>
<dbReference type="InterPro" id="IPR002999">
    <property type="entry name" value="Tudor"/>
</dbReference>
<protein>
    <submittedName>
        <fullName evidence="2">Tudor domain containing protein</fullName>
    </submittedName>
</protein>
<dbReference type="SMR" id="A2FLL5"/>
<dbReference type="VEuPathDB" id="TrichDB:TVAGG3_0828300"/>
<dbReference type="EMBL" id="DS113871">
    <property type="protein sequence ID" value="EAX94188.1"/>
    <property type="molecule type" value="Genomic_DNA"/>
</dbReference>
<dbReference type="GO" id="GO:0005634">
    <property type="term" value="C:nucleus"/>
    <property type="evidence" value="ECO:0000318"/>
    <property type="project" value="GO_Central"/>
</dbReference>
<dbReference type="PROSITE" id="PS50830">
    <property type="entry name" value="TNASE_3"/>
    <property type="match status" value="1"/>
</dbReference>
<dbReference type="SUPFAM" id="SSF50199">
    <property type="entry name" value="Staphylococcal nuclease"/>
    <property type="match status" value="5"/>
</dbReference>
<dbReference type="InParanoid" id="A2FLL5"/>
<reference evidence="2" key="1">
    <citation type="submission" date="2006-10" db="EMBL/GenBank/DDBJ databases">
        <authorList>
            <person name="Amadeo P."/>
            <person name="Zhao Q."/>
            <person name="Wortman J."/>
            <person name="Fraser-Liggett C."/>
            <person name="Carlton J."/>
        </authorList>
    </citation>
    <scope>NUCLEOTIDE SEQUENCE</scope>
    <source>
        <strain evidence="2">G3</strain>
    </source>
</reference>